<organism evidence="2 3">
    <name type="scientific">Undibacterium terreum</name>
    <dbReference type="NCBI Taxonomy" id="1224302"/>
    <lineage>
        <taxon>Bacteria</taxon>
        <taxon>Pseudomonadati</taxon>
        <taxon>Pseudomonadota</taxon>
        <taxon>Betaproteobacteria</taxon>
        <taxon>Burkholderiales</taxon>
        <taxon>Oxalobacteraceae</taxon>
        <taxon>Undibacterium</taxon>
    </lineage>
</organism>
<accession>A0A916UW41</accession>
<protein>
    <recommendedName>
        <fullName evidence="1">BON domain-containing protein</fullName>
    </recommendedName>
</protein>
<name>A0A916UW41_9BURK</name>
<dbReference type="InterPro" id="IPR007055">
    <property type="entry name" value="BON_dom"/>
</dbReference>
<feature type="domain" description="BON" evidence="1">
    <location>
        <begin position="98"/>
        <end position="162"/>
    </location>
</feature>
<reference evidence="2" key="2">
    <citation type="submission" date="2020-09" db="EMBL/GenBank/DDBJ databases">
        <authorList>
            <person name="Sun Q."/>
            <person name="Zhou Y."/>
        </authorList>
    </citation>
    <scope>NUCLEOTIDE SEQUENCE</scope>
    <source>
        <strain evidence="2">CGMCC 1.10998</strain>
    </source>
</reference>
<evidence type="ECO:0000313" key="3">
    <source>
        <dbReference type="Proteomes" id="UP000637423"/>
    </source>
</evidence>
<sequence>MDKMARLGASVKTAHLQFVLCLIAGVALPAWSGEGDELKNWFNDPFFQVSSAIAACPVPLGPYMREAEIKQEEHGRVERGTSCWMAGRCAKPNAYMYDADIGKAVRDKFAQSSAFSGTSLWVTVKRKFVWVEGCIADAKQEQALQNLVQSVPEVEHVLVNVMQGSSKKPPYEVRP</sequence>
<evidence type="ECO:0000313" key="2">
    <source>
        <dbReference type="EMBL" id="GGC90817.1"/>
    </source>
</evidence>
<dbReference type="Proteomes" id="UP000637423">
    <property type="component" value="Unassembled WGS sequence"/>
</dbReference>
<gene>
    <name evidence="2" type="ORF">GCM10011396_42600</name>
</gene>
<reference evidence="2" key="1">
    <citation type="journal article" date="2014" name="Int. J. Syst. Evol. Microbiol.">
        <title>Complete genome sequence of Corynebacterium casei LMG S-19264T (=DSM 44701T), isolated from a smear-ripened cheese.</title>
        <authorList>
            <consortium name="US DOE Joint Genome Institute (JGI-PGF)"/>
            <person name="Walter F."/>
            <person name="Albersmeier A."/>
            <person name="Kalinowski J."/>
            <person name="Ruckert C."/>
        </authorList>
    </citation>
    <scope>NUCLEOTIDE SEQUENCE</scope>
    <source>
        <strain evidence="2">CGMCC 1.10998</strain>
    </source>
</reference>
<dbReference type="EMBL" id="BMED01000005">
    <property type="protein sequence ID" value="GGC90817.1"/>
    <property type="molecule type" value="Genomic_DNA"/>
</dbReference>
<comment type="caution">
    <text evidence="2">The sequence shown here is derived from an EMBL/GenBank/DDBJ whole genome shotgun (WGS) entry which is preliminary data.</text>
</comment>
<evidence type="ECO:0000259" key="1">
    <source>
        <dbReference type="Pfam" id="PF04972"/>
    </source>
</evidence>
<dbReference type="RefSeq" id="WP_188568150.1">
    <property type="nucleotide sequence ID" value="NZ_BMED01000005.1"/>
</dbReference>
<dbReference type="Pfam" id="PF04972">
    <property type="entry name" value="BON"/>
    <property type="match status" value="1"/>
</dbReference>
<dbReference type="AlphaFoldDB" id="A0A916UW41"/>
<keyword evidence="3" id="KW-1185">Reference proteome</keyword>
<proteinExistence type="predicted"/>